<evidence type="ECO:0000256" key="1">
    <source>
        <dbReference type="SAM" id="SignalP"/>
    </source>
</evidence>
<evidence type="ECO:0000313" key="4">
    <source>
        <dbReference type="Proteomes" id="UP000001514"/>
    </source>
</evidence>
<gene>
    <name evidence="3" type="ORF">SELMODRAFT_421301</name>
</gene>
<organism evidence="4">
    <name type="scientific">Selaginella moellendorffii</name>
    <name type="common">Spikemoss</name>
    <dbReference type="NCBI Taxonomy" id="88036"/>
    <lineage>
        <taxon>Eukaryota</taxon>
        <taxon>Viridiplantae</taxon>
        <taxon>Streptophyta</taxon>
        <taxon>Embryophyta</taxon>
        <taxon>Tracheophyta</taxon>
        <taxon>Lycopodiopsida</taxon>
        <taxon>Selaginellales</taxon>
        <taxon>Selaginellaceae</taxon>
        <taxon>Selaginella</taxon>
    </lineage>
</organism>
<dbReference type="Gene3D" id="2.100.10.30">
    <property type="entry name" value="Jacalin-like lectin domain"/>
    <property type="match status" value="1"/>
</dbReference>
<dbReference type="EMBL" id="GL377616">
    <property type="protein sequence ID" value="EFJ16929.1"/>
    <property type="molecule type" value="Genomic_DNA"/>
</dbReference>
<dbReference type="HOGENOM" id="CLU_1771265_0_0_1"/>
<dbReference type="AlphaFoldDB" id="D8SEU1"/>
<sequence>MCTLWVSFIVLLMLTVWCAGEKSPLYGGTRWAEKFDDGPSSGILSLTIYSAAVVDAIQVQTVEGLRPFHGTNTCKGCSPIHPPHKLGGTRYKINLRYPDEYIYKISGYAGWSSTPSAKCCPEDYKCESYKGEWKYLSKCVQKYSFDA</sequence>
<accession>D8SEU1</accession>
<dbReference type="InterPro" id="IPR001229">
    <property type="entry name" value="Jacalin-like_lectin_dom"/>
</dbReference>
<feature type="domain" description="Jacalin-type lectin" evidence="2">
    <location>
        <begin position="26"/>
        <end position="110"/>
    </location>
</feature>
<proteinExistence type="predicted"/>
<feature type="signal peptide" evidence="1">
    <location>
        <begin position="1"/>
        <end position="20"/>
    </location>
</feature>
<evidence type="ECO:0000313" key="3">
    <source>
        <dbReference type="EMBL" id="EFJ16929.1"/>
    </source>
</evidence>
<dbReference type="InParanoid" id="D8SEU1"/>
<dbReference type="Gramene" id="EFJ16929">
    <property type="protein sequence ID" value="EFJ16929"/>
    <property type="gene ID" value="SELMODRAFT_421301"/>
</dbReference>
<keyword evidence="1" id="KW-0732">Signal</keyword>
<dbReference type="InterPro" id="IPR036404">
    <property type="entry name" value="Jacalin-like_lectin_dom_sf"/>
</dbReference>
<keyword evidence="4" id="KW-1185">Reference proteome</keyword>
<evidence type="ECO:0000259" key="2">
    <source>
        <dbReference type="Pfam" id="PF01419"/>
    </source>
</evidence>
<feature type="chain" id="PRO_5003122652" description="Jacalin-type lectin domain-containing protein" evidence="1">
    <location>
        <begin position="21"/>
        <end position="147"/>
    </location>
</feature>
<dbReference type="Pfam" id="PF01419">
    <property type="entry name" value="Jacalin"/>
    <property type="match status" value="1"/>
</dbReference>
<dbReference type="Proteomes" id="UP000001514">
    <property type="component" value="Unassembled WGS sequence"/>
</dbReference>
<name>D8SEU1_SELML</name>
<protein>
    <recommendedName>
        <fullName evidence="2">Jacalin-type lectin domain-containing protein</fullName>
    </recommendedName>
</protein>
<reference evidence="3 4" key="1">
    <citation type="journal article" date="2011" name="Science">
        <title>The Selaginella genome identifies genetic changes associated with the evolution of vascular plants.</title>
        <authorList>
            <person name="Banks J.A."/>
            <person name="Nishiyama T."/>
            <person name="Hasebe M."/>
            <person name="Bowman J.L."/>
            <person name="Gribskov M."/>
            <person name="dePamphilis C."/>
            <person name="Albert V.A."/>
            <person name="Aono N."/>
            <person name="Aoyama T."/>
            <person name="Ambrose B.A."/>
            <person name="Ashton N.W."/>
            <person name="Axtell M.J."/>
            <person name="Barker E."/>
            <person name="Barker M.S."/>
            <person name="Bennetzen J.L."/>
            <person name="Bonawitz N.D."/>
            <person name="Chapple C."/>
            <person name="Cheng C."/>
            <person name="Correa L.G."/>
            <person name="Dacre M."/>
            <person name="DeBarry J."/>
            <person name="Dreyer I."/>
            <person name="Elias M."/>
            <person name="Engstrom E.M."/>
            <person name="Estelle M."/>
            <person name="Feng L."/>
            <person name="Finet C."/>
            <person name="Floyd S.K."/>
            <person name="Frommer W.B."/>
            <person name="Fujita T."/>
            <person name="Gramzow L."/>
            <person name="Gutensohn M."/>
            <person name="Harholt J."/>
            <person name="Hattori M."/>
            <person name="Heyl A."/>
            <person name="Hirai T."/>
            <person name="Hiwatashi Y."/>
            <person name="Ishikawa M."/>
            <person name="Iwata M."/>
            <person name="Karol K.G."/>
            <person name="Koehler B."/>
            <person name="Kolukisaoglu U."/>
            <person name="Kubo M."/>
            <person name="Kurata T."/>
            <person name="Lalonde S."/>
            <person name="Li K."/>
            <person name="Li Y."/>
            <person name="Litt A."/>
            <person name="Lyons E."/>
            <person name="Manning G."/>
            <person name="Maruyama T."/>
            <person name="Michael T.P."/>
            <person name="Mikami K."/>
            <person name="Miyazaki S."/>
            <person name="Morinaga S."/>
            <person name="Murata T."/>
            <person name="Mueller-Roeber B."/>
            <person name="Nelson D.R."/>
            <person name="Obara M."/>
            <person name="Oguri Y."/>
            <person name="Olmstead R.G."/>
            <person name="Onodera N."/>
            <person name="Petersen B.L."/>
            <person name="Pils B."/>
            <person name="Prigge M."/>
            <person name="Rensing S.A."/>
            <person name="Riano-Pachon D.M."/>
            <person name="Roberts A.W."/>
            <person name="Sato Y."/>
            <person name="Scheller H.V."/>
            <person name="Schulz B."/>
            <person name="Schulz C."/>
            <person name="Shakirov E.V."/>
            <person name="Shibagaki N."/>
            <person name="Shinohara N."/>
            <person name="Shippen D.E."/>
            <person name="Soerensen I."/>
            <person name="Sotooka R."/>
            <person name="Sugimoto N."/>
            <person name="Sugita M."/>
            <person name="Sumikawa N."/>
            <person name="Tanurdzic M."/>
            <person name="Theissen G."/>
            <person name="Ulvskov P."/>
            <person name="Wakazuki S."/>
            <person name="Weng J.K."/>
            <person name="Willats W.W."/>
            <person name="Wipf D."/>
            <person name="Wolf P.G."/>
            <person name="Yang L."/>
            <person name="Zimmer A.D."/>
            <person name="Zhu Q."/>
            <person name="Mitros T."/>
            <person name="Hellsten U."/>
            <person name="Loque D."/>
            <person name="Otillar R."/>
            <person name="Salamov A."/>
            <person name="Schmutz J."/>
            <person name="Shapiro H."/>
            <person name="Lindquist E."/>
            <person name="Lucas S."/>
            <person name="Rokhsar D."/>
            <person name="Grigoriev I.V."/>
        </authorList>
    </citation>
    <scope>NUCLEOTIDE SEQUENCE [LARGE SCALE GENOMIC DNA]</scope>
</reference>
<dbReference type="SUPFAM" id="SSF51101">
    <property type="entry name" value="Mannose-binding lectins"/>
    <property type="match status" value="1"/>
</dbReference>
<dbReference type="KEGG" id="smo:SELMODRAFT_421301"/>